<dbReference type="PANTHER" id="PTHR33112:SF16">
    <property type="entry name" value="HETEROKARYON INCOMPATIBILITY DOMAIN-CONTAINING PROTEIN"/>
    <property type="match status" value="1"/>
</dbReference>
<dbReference type="OrthoDB" id="2958217at2759"/>
<gene>
    <name evidence="2" type="ORF">EJ08DRAFT_575878</name>
</gene>
<dbReference type="EMBL" id="MU007154">
    <property type="protein sequence ID" value="KAF2416656.1"/>
    <property type="molecule type" value="Genomic_DNA"/>
</dbReference>
<accession>A0A9P4TSK0</accession>
<organism evidence="2 3">
    <name type="scientific">Tothia fuscella</name>
    <dbReference type="NCBI Taxonomy" id="1048955"/>
    <lineage>
        <taxon>Eukaryota</taxon>
        <taxon>Fungi</taxon>
        <taxon>Dikarya</taxon>
        <taxon>Ascomycota</taxon>
        <taxon>Pezizomycotina</taxon>
        <taxon>Dothideomycetes</taxon>
        <taxon>Pleosporomycetidae</taxon>
        <taxon>Venturiales</taxon>
        <taxon>Cylindrosympodiaceae</taxon>
        <taxon>Tothia</taxon>
    </lineage>
</organism>
<sequence length="101" mass="11833">MPQTFQDTIKVVGELGLTYIYIDALCNIQEDQADWQRESSAMIDICRHTFVTIAAVKSDACTKSFLDRNPAFTAWQRYSWIFQEHHLPPRILYFGNHVVYF</sequence>
<dbReference type="PANTHER" id="PTHR33112">
    <property type="entry name" value="DOMAIN PROTEIN, PUTATIVE-RELATED"/>
    <property type="match status" value="1"/>
</dbReference>
<proteinExistence type="predicted"/>
<dbReference type="InterPro" id="IPR010730">
    <property type="entry name" value="HET"/>
</dbReference>
<feature type="domain" description="Heterokaryon incompatibility" evidence="1">
    <location>
        <begin position="2"/>
        <end position="74"/>
    </location>
</feature>
<evidence type="ECO:0000259" key="1">
    <source>
        <dbReference type="Pfam" id="PF06985"/>
    </source>
</evidence>
<name>A0A9P4TSK0_9PEZI</name>
<reference evidence="2" key="1">
    <citation type="journal article" date="2020" name="Stud. Mycol.">
        <title>101 Dothideomycetes genomes: a test case for predicting lifestyles and emergence of pathogens.</title>
        <authorList>
            <person name="Haridas S."/>
            <person name="Albert R."/>
            <person name="Binder M."/>
            <person name="Bloem J."/>
            <person name="Labutti K."/>
            <person name="Salamov A."/>
            <person name="Andreopoulos B."/>
            <person name="Baker S."/>
            <person name="Barry K."/>
            <person name="Bills G."/>
            <person name="Bluhm B."/>
            <person name="Cannon C."/>
            <person name="Castanera R."/>
            <person name="Culley D."/>
            <person name="Daum C."/>
            <person name="Ezra D."/>
            <person name="Gonzalez J."/>
            <person name="Henrissat B."/>
            <person name="Kuo A."/>
            <person name="Liang C."/>
            <person name="Lipzen A."/>
            <person name="Lutzoni F."/>
            <person name="Magnuson J."/>
            <person name="Mondo S."/>
            <person name="Nolan M."/>
            <person name="Ohm R."/>
            <person name="Pangilinan J."/>
            <person name="Park H.-J."/>
            <person name="Ramirez L."/>
            <person name="Alfaro M."/>
            <person name="Sun H."/>
            <person name="Tritt A."/>
            <person name="Yoshinaga Y."/>
            <person name="Zwiers L.-H."/>
            <person name="Turgeon B."/>
            <person name="Goodwin S."/>
            <person name="Spatafora J."/>
            <person name="Crous P."/>
            <person name="Grigoriev I."/>
        </authorList>
    </citation>
    <scope>NUCLEOTIDE SEQUENCE</scope>
    <source>
        <strain evidence="2">CBS 130266</strain>
    </source>
</reference>
<dbReference type="AlphaFoldDB" id="A0A9P4TSK0"/>
<dbReference type="Proteomes" id="UP000800235">
    <property type="component" value="Unassembled WGS sequence"/>
</dbReference>
<dbReference type="Pfam" id="PF06985">
    <property type="entry name" value="HET"/>
    <property type="match status" value="1"/>
</dbReference>
<comment type="caution">
    <text evidence="2">The sequence shown here is derived from an EMBL/GenBank/DDBJ whole genome shotgun (WGS) entry which is preliminary data.</text>
</comment>
<evidence type="ECO:0000313" key="2">
    <source>
        <dbReference type="EMBL" id="KAF2416656.1"/>
    </source>
</evidence>
<evidence type="ECO:0000313" key="3">
    <source>
        <dbReference type="Proteomes" id="UP000800235"/>
    </source>
</evidence>
<protein>
    <recommendedName>
        <fullName evidence="1">Heterokaryon incompatibility domain-containing protein</fullName>
    </recommendedName>
</protein>
<keyword evidence="3" id="KW-1185">Reference proteome</keyword>
<feature type="non-terminal residue" evidence="2">
    <location>
        <position position="101"/>
    </location>
</feature>